<dbReference type="AlphaFoldDB" id="A0A3G1L1T9"/>
<dbReference type="PANTHER" id="PTHR30047:SF7">
    <property type="entry name" value="HIGH-AFFINITY CHOLINE TRANSPORT PROTEIN"/>
    <property type="match status" value="1"/>
</dbReference>
<feature type="transmembrane region" description="Helical" evidence="8">
    <location>
        <begin position="180"/>
        <end position="203"/>
    </location>
</feature>
<feature type="transmembrane region" description="Helical" evidence="8">
    <location>
        <begin position="139"/>
        <end position="159"/>
    </location>
</feature>
<feature type="transmembrane region" description="Helical" evidence="8">
    <location>
        <begin position="311"/>
        <end position="333"/>
    </location>
</feature>
<evidence type="ECO:0000256" key="6">
    <source>
        <dbReference type="ARBA" id="ARBA00022989"/>
    </source>
</evidence>
<feature type="transmembrane region" description="Helical" evidence="8">
    <location>
        <begin position="345"/>
        <end position="364"/>
    </location>
</feature>
<proteinExistence type="inferred from homology"/>
<feature type="transmembrane region" description="Helical" evidence="8">
    <location>
        <begin position="399"/>
        <end position="419"/>
    </location>
</feature>
<name>A0A3G1L1T9_FORW1</name>
<evidence type="ECO:0000256" key="7">
    <source>
        <dbReference type="ARBA" id="ARBA00023136"/>
    </source>
</evidence>
<feature type="transmembrane region" description="Helical" evidence="8">
    <location>
        <begin position="256"/>
        <end position="276"/>
    </location>
</feature>
<comment type="similarity">
    <text evidence="2">Belongs to the BCCT transporter (TC 2.A.15) family.</text>
</comment>
<protein>
    <submittedName>
        <fullName evidence="9">BCCT transporter</fullName>
    </submittedName>
</protein>
<evidence type="ECO:0000313" key="10">
    <source>
        <dbReference type="Proteomes" id="UP000323521"/>
    </source>
</evidence>
<feature type="transmembrane region" description="Helical" evidence="8">
    <location>
        <begin position="223"/>
        <end position="244"/>
    </location>
</feature>
<dbReference type="Pfam" id="PF02028">
    <property type="entry name" value="BCCT"/>
    <property type="match status" value="1"/>
</dbReference>
<sequence length="534" mass="58254">MKPIVFWPPFLLLMGAVVLNFINMDLFATVMNGVNNWLFLNFGWLFNSGSFATVLVCLFLMFSPFGKVKIGGSKAIPMFTPFKWWAMSLCCTIAIGLIFWSTCEPIFHLTAPPESWGIEPNSPEAATFAISTVFYHWGFTPYALFTVPALMFAFAYYNMKQPFSFGSTLYPIMGEKCKGVFGQVVDAICIFALIAGMASSLGVGILSITGGLGRMFGIEASPFIWLMVDLVIVLAFVGSAVTGITNGVKWLSDFNAKVFIGLLIFVIIVGPTAYSLNLGTEAFGNYIAKFMEKSFFTGVAAGDQWPQWWSIFYWAADIAWTPIMAVFLGQISYGYSVRAFMMVNFITPALFGILWMIIFGGGAIHMELVQNLGLAATIQNSGAEAGAFFFFGHLPLGQIFIPIFVFTMFLSFVTGSDAMTTAMGGMCSTGISPDSPEPKAWLKIIWGVILGAVAWVMMTFRGLDGIKMINTFGGFPALFLEIGITFALIKVALNPKKYDTFKEDYAADGTYIGTSGSLTVDAAAGTDSKVTMHQ</sequence>
<keyword evidence="4" id="KW-1003">Cell membrane</keyword>
<feature type="transmembrane region" description="Helical" evidence="8">
    <location>
        <begin position="82"/>
        <end position="100"/>
    </location>
</feature>
<feature type="transmembrane region" description="Helical" evidence="8">
    <location>
        <begin position="440"/>
        <end position="460"/>
    </location>
</feature>
<keyword evidence="7 8" id="KW-0472">Membrane</keyword>
<reference evidence="9 10" key="1">
    <citation type="submission" date="2016-10" db="EMBL/GenBank/DDBJ databases">
        <title>Complete Genome Sequence of Peptococcaceae strain DCMF.</title>
        <authorList>
            <person name="Edwards R.J."/>
            <person name="Holland S.I."/>
            <person name="Deshpande N.P."/>
            <person name="Wong Y.K."/>
            <person name="Ertan H."/>
            <person name="Manefield M."/>
            <person name="Russell T.L."/>
            <person name="Lee M.J."/>
        </authorList>
    </citation>
    <scope>NUCLEOTIDE SEQUENCE [LARGE SCALE GENOMIC DNA]</scope>
    <source>
        <strain evidence="9 10">DCMF</strain>
    </source>
</reference>
<evidence type="ECO:0000256" key="4">
    <source>
        <dbReference type="ARBA" id="ARBA00022475"/>
    </source>
</evidence>
<evidence type="ECO:0000256" key="5">
    <source>
        <dbReference type="ARBA" id="ARBA00022692"/>
    </source>
</evidence>
<accession>A0A3G1L1T9</accession>
<evidence type="ECO:0000313" key="9">
    <source>
        <dbReference type="EMBL" id="ATW28763.1"/>
    </source>
</evidence>
<keyword evidence="10" id="KW-1185">Reference proteome</keyword>
<evidence type="ECO:0000256" key="3">
    <source>
        <dbReference type="ARBA" id="ARBA00022448"/>
    </source>
</evidence>
<dbReference type="KEGG" id="fwa:DCMF_20220"/>
<dbReference type="GO" id="GO:0022857">
    <property type="term" value="F:transmembrane transporter activity"/>
    <property type="evidence" value="ECO:0007669"/>
    <property type="project" value="InterPro"/>
</dbReference>
<dbReference type="PANTHER" id="PTHR30047">
    <property type="entry name" value="HIGH-AFFINITY CHOLINE TRANSPORT PROTEIN-RELATED"/>
    <property type="match status" value="1"/>
</dbReference>
<feature type="transmembrane region" description="Helical" evidence="8">
    <location>
        <begin position="472"/>
        <end position="493"/>
    </location>
</feature>
<evidence type="ECO:0000256" key="8">
    <source>
        <dbReference type="SAM" id="Phobius"/>
    </source>
</evidence>
<keyword evidence="5 8" id="KW-0812">Transmembrane</keyword>
<keyword evidence="3" id="KW-0813">Transport</keyword>
<dbReference type="Proteomes" id="UP000323521">
    <property type="component" value="Chromosome"/>
</dbReference>
<keyword evidence="6 8" id="KW-1133">Transmembrane helix</keyword>
<dbReference type="InterPro" id="IPR000060">
    <property type="entry name" value="BCCT_transptr"/>
</dbReference>
<dbReference type="GO" id="GO:0005886">
    <property type="term" value="C:plasma membrane"/>
    <property type="evidence" value="ECO:0007669"/>
    <property type="project" value="UniProtKB-SubCell"/>
</dbReference>
<evidence type="ECO:0000256" key="1">
    <source>
        <dbReference type="ARBA" id="ARBA00004651"/>
    </source>
</evidence>
<evidence type="ECO:0000256" key="2">
    <source>
        <dbReference type="ARBA" id="ARBA00005658"/>
    </source>
</evidence>
<gene>
    <name evidence="9" type="ORF">DCMF_20220</name>
</gene>
<comment type="subcellular location">
    <subcellularLocation>
        <location evidence="1">Cell membrane</location>
        <topology evidence="1">Multi-pass membrane protein</topology>
    </subcellularLocation>
</comment>
<dbReference type="EMBL" id="CP017634">
    <property type="protein sequence ID" value="ATW28763.1"/>
    <property type="molecule type" value="Genomic_DNA"/>
</dbReference>
<organism evidence="9 10">
    <name type="scientific">Formimonas warabiya</name>
    <dbReference type="NCBI Taxonomy" id="1761012"/>
    <lineage>
        <taxon>Bacteria</taxon>
        <taxon>Bacillati</taxon>
        <taxon>Bacillota</taxon>
        <taxon>Clostridia</taxon>
        <taxon>Eubacteriales</taxon>
        <taxon>Peptococcaceae</taxon>
        <taxon>Candidatus Formimonas</taxon>
    </lineage>
</organism>
<feature type="transmembrane region" description="Helical" evidence="8">
    <location>
        <begin position="42"/>
        <end position="62"/>
    </location>
</feature>
<feature type="transmembrane region" description="Helical" evidence="8">
    <location>
        <begin position="5"/>
        <end position="22"/>
    </location>
</feature>